<protein>
    <submittedName>
        <fullName evidence="1">Uncharacterized protein</fullName>
    </submittedName>
</protein>
<keyword evidence="2" id="KW-1185">Reference proteome</keyword>
<name>Q8EFD0_SHEON</name>
<evidence type="ECO:0000313" key="1">
    <source>
        <dbReference type="EMBL" id="AAN55098.1"/>
    </source>
</evidence>
<dbReference type="HOGENOM" id="CLU_3276581_0_0_6"/>
<proteinExistence type="predicted"/>
<dbReference type="STRING" id="211586.SO_2051"/>
<reference evidence="1 2" key="4">
    <citation type="journal article" date="2011" name="BMC Genomics">
        <title>Genome-wide protein localization prediction strategies for gram negative bacteria.</title>
        <authorList>
            <person name="Romine M.F."/>
        </authorList>
    </citation>
    <scope>NUCLEOTIDE SEQUENCE [LARGE SCALE GENOMIC DNA]</scope>
    <source>
        <strain evidence="2">ATCC 700550 / JCM 31522 / CIP 106686 / LMG 19005 / NCIMB 14063 / MR-1</strain>
    </source>
</reference>
<reference evidence="1 2" key="2">
    <citation type="journal article" date="2005" name="Proteomics">
        <title>Global detection and characterization of hypothetical proteins in Shewanella oneidensis MR-1 using LC-MS based proteomics.</title>
        <authorList>
            <person name="Elias D.A."/>
            <person name="Monroe M.E."/>
            <person name="Marshall M.J."/>
            <person name="Romine M.F."/>
            <person name="Belieav A.S."/>
            <person name="Fredrickson J.K."/>
            <person name="Anderson G.A."/>
            <person name="Smith R.D."/>
            <person name="Lipton M.S."/>
        </authorList>
    </citation>
    <scope>NUCLEOTIDE SEQUENCE [LARGE SCALE GENOMIC DNA]</scope>
    <source>
        <strain evidence="2">ATCC 700550 / JCM 31522 / CIP 106686 / LMG 19005 / NCIMB 14063 / MR-1</strain>
    </source>
</reference>
<evidence type="ECO:0000313" key="2">
    <source>
        <dbReference type="Proteomes" id="UP000008186"/>
    </source>
</evidence>
<dbReference type="KEGG" id="son:SO_2051"/>
<reference evidence="1 2" key="1">
    <citation type="journal article" date="2002" name="Nat. Biotechnol.">
        <title>Genome sequence of the dissimilatory metal ion-reducing bacterium Shewanella oneidensis.</title>
        <authorList>
            <person name="Heidelberg J.F."/>
            <person name="Paulsen I.T."/>
            <person name="Nelson K.E."/>
            <person name="Gaidos E.J."/>
            <person name="Nelson W.C."/>
            <person name="Read T.D."/>
            <person name="Eisen J.A."/>
            <person name="Seshadri R."/>
            <person name="Ward N."/>
            <person name="Methe B."/>
            <person name="Clayton R.A."/>
            <person name="Meyer T."/>
            <person name="Tsapin A."/>
            <person name="Scott J."/>
            <person name="Beanan M."/>
            <person name="Brinkac L."/>
            <person name="Daugherty S."/>
            <person name="DeBoy R.T."/>
            <person name="Dodson R.J."/>
            <person name="Durkin A.S."/>
            <person name="Haft D.H."/>
            <person name="Kolonay J.F."/>
            <person name="Madupu R."/>
            <person name="Peterson J.D."/>
            <person name="Umayam L.A."/>
            <person name="White O."/>
            <person name="Wolf A.M."/>
            <person name="Vamathevan J."/>
            <person name="Weidman J."/>
            <person name="Impraim M."/>
            <person name="Lee K."/>
            <person name="Berry K."/>
            <person name="Lee C."/>
            <person name="Mueller J."/>
            <person name="Khouri H."/>
            <person name="Gill J."/>
            <person name="Utterback T.R."/>
            <person name="McDonald L.A."/>
            <person name="Feldblyum T.V."/>
            <person name="Smith H.O."/>
            <person name="Venter J.C."/>
            <person name="Nealson K.H."/>
            <person name="Fraser C.M."/>
        </authorList>
    </citation>
    <scope>NUCLEOTIDE SEQUENCE [LARGE SCALE GENOMIC DNA]</scope>
    <source>
        <strain evidence="2">ATCC 700550 / JCM 31522 / CIP 106686 / LMG 19005 / NCIMB 14063 / MR-1</strain>
    </source>
</reference>
<dbReference type="EMBL" id="AE014299">
    <property type="protein sequence ID" value="AAN55098.1"/>
    <property type="molecule type" value="Genomic_DNA"/>
</dbReference>
<dbReference type="Proteomes" id="UP000008186">
    <property type="component" value="Chromosome"/>
</dbReference>
<sequence length="41" mass="4820">MTKQLKKLAEYAYWFKLGTTRKGDVWIKPALPSLGNRHSER</sequence>
<accession>Q8EFD0</accession>
<dbReference type="PaxDb" id="211586-SO_2051"/>
<gene>
    <name evidence="1" type="ordered locus">SO_2051</name>
</gene>
<dbReference type="BioCyc" id="SONE211586:G1GMP-1889-MONOMER"/>
<dbReference type="AlphaFoldDB" id="Q8EFD0"/>
<organism evidence="1 2">
    <name type="scientific">Shewanella oneidensis (strain ATCC 700550 / JCM 31522 / CIP 106686 / LMG 19005 / NCIMB 14063 / MR-1)</name>
    <dbReference type="NCBI Taxonomy" id="211586"/>
    <lineage>
        <taxon>Bacteria</taxon>
        <taxon>Pseudomonadati</taxon>
        <taxon>Pseudomonadota</taxon>
        <taxon>Gammaproteobacteria</taxon>
        <taxon>Alteromonadales</taxon>
        <taxon>Shewanellaceae</taxon>
        <taxon>Shewanella</taxon>
    </lineage>
</organism>
<reference evidence="1 2" key="3">
    <citation type="journal article" date="2008" name="Appl. Environ. Microbiol.">
        <title>Identification of mobile elements and pseudogenes in the Shewanella oneidensis MR-1 genome.</title>
        <authorList>
            <person name="Romine M.F."/>
            <person name="Carlson T.S."/>
            <person name="Norbeck A.D."/>
            <person name="McCue L.A."/>
            <person name="Lipton M.S."/>
        </authorList>
    </citation>
    <scope>NUCLEOTIDE SEQUENCE [LARGE SCALE GENOMIC DNA]</scope>
    <source>
        <strain evidence="2">ATCC 700550 / JCM 31522 / CIP 106686 / LMG 19005 / NCIMB 14063 / MR-1</strain>
    </source>
</reference>